<dbReference type="AlphaFoldDB" id="A0AA87ZRN1"/>
<proteinExistence type="predicted"/>
<accession>A0AA87ZRN1</accession>
<dbReference type="EMBL" id="BTGU01000007">
    <property type="protein sequence ID" value="GMN38165.1"/>
    <property type="molecule type" value="Genomic_DNA"/>
</dbReference>
<reference evidence="2" key="1">
    <citation type="submission" date="2023-07" db="EMBL/GenBank/DDBJ databases">
        <title>draft genome sequence of fig (Ficus carica).</title>
        <authorList>
            <person name="Takahashi T."/>
            <person name="Nishimura K."/>
        </authorList>
    </citation>
    <scope>NUCLEOTIDE SEQUENCE</scope>
</reference>
<evidence type="ECO:0000256" key="1">
    <source>
        <dbReference type="SAM" id="Phobius"/>
    </source>
</evidence>
<keyword evidence="1" id="KW-1133">Transmembrane helix</keyword>
<feature type="transmembrane region" description="Helical" evidence="1">
    <location>
        <begin position="70"/>
        <end position="87"/>
    </location>
</feature>
<evidence type="ECO:0000313" key="3">
    <source>
        <dbReference type="Proteomes" id="UP001187192"/>
    </source>
</evidence>
<protein>
    <recommendedName>
        <fullName evidence="4">Transmembrane protein</fullName>
    </recommendedName>
</protein>
<keyword evidence="3" id="KW-1185">Reference proteome</keyword>
<sequence length="90" mass="10449">MATSLRERAPFCVCVCERERERERESAFAHKTHRKGNAFDETSTSRKKGFEFGSNGVNFRCFKVPQSPRIGIEARVVLWFIAFFFFFTGS</sequence>
<name>A0AA87ZRN1_FICCA</name>
<comment type="caution">
    <text evidence="2">The sequence shown here is derived from an EMBL/GenBank/DDBJ whole genome shotgun (WGS) entry which is preliminary data.</text>
</comment>
<evidence type="ECO:0000313" key="2">
    <source>
        <dbReference type="EMBL" id="GMN38165.1"/>
    </source>
</evidence>
<keyword evidence="1" id="KW-0472">Membrane</keyword>
<evidence type="ECO:0008006" key="4">
    <source>
        <dbReference type="Google" id="ProtNLM"/>
    </source>
</evidence>
<gene>
    <name evidence="2" type="ORF">TIFTF001_007408</name>
</gene>
<dbReference type="Proteomes" id="UP001187192">
    <property type="component" value="Unassembled WGS sequence"/>
</dbReference>
<organism evidence="2 3">
    <name type="scientific">Ficus carica</name>
    <name type="common">Common fig</name>
    <dbReference type="NCBI Taxonomy" id="3494"/>
    <lineage>
        <taxon>Eukaryota</taxon>
        <taxon>Viridiplantae</taxon>
        <taxon>Streptophyta</taxon>
        <taxon>Embryophyta</taxon>
        <taxon>Tracheophyta</taxon>
        <taxon>Spermatophyta</taxon>
        <taxon>Magnoliopsida</taxon>
        <taxon>eudicotyledons</taxon>
        <taxon>Gunneridae</taxon>
        <taxon>Pentapetalae</taxon>
        <taxon>rosids</taxon>
        <taxon>fabids</taxon>
        <taxon>Rosales</taxon>
        <taxon>Moraceae</taxon>
        <taxon>Ficeae</taxon>
        <taxon>Ficus</taxon>
    </lineage>
</organism>
<keyword evidence="1" id="KW-0812">Transmembrane</keyword>